<feature type="binding site" evidence="6">
    <location>
        <position position="138"/>
    </location>
    <ligand>
        <name>ATP</name>
        <dbReference type="ChEBI" id="CHEBI:30616"/>
    </ligand>
</feature>
<dbReference type="EMBL" id="PDNB01000125">
    <property type="protein sequence ID" value="PGH05474.1"/>
    <property type="molecule type" value="Genomic_DNA"/>
</dbReference>
<keyword evidence="4 6" id="KW-0067">ATP-binding</keyword>
<keyword evidence="10" id="KW-1185">Reference proteome</keyword>
<dbReference type="InterPro" id="IPR017441">
    <property type="entry name" value="Protein_kinase_ATP_BS"/>
</dbReference>
<dbReference type="PROSITE" id="PS50011">
    <property type="entry name" value="PROTEIN_KINASE_DOM"/>
    <property type="match status" value="1"/>
</dbReference>
<dbReference type="InterPro" id="IPR008271">
    <property type="entry name" value="Ser/Thr_kinase_AS"/>
</dbReference>
<evidence type="ECO:0000256" key="7">
    <source>
        <dbReference type="RuleBase" id="RU000304"/>
    </source>
</evidence>
<dbReference type="Pfam" id="PF00069">
    <property type="entry name" value="Pkinase"/>
    <property type="match status" value="1"/>
</dbReference>
<evidence type="ECO:0000256" key="2">
    <source>
        <dbReference type="ARBA" id="ARBA00022741"/>
    </source>
</evidence>
<dbReference type="GO" id="GO:0005524">
    <property type="term" value="F:ATP binding"/>
    <property type="evidence" value="ECO:0007669"/>
    <property type="project" value="UniProtKB-UniRule"/>
</dbReference>
<dbReference type="Proteomes" id="UP000223968">
    <property type="component" value="Unassembled WGS sequence"/>
</dbReference>
<evidence type="ECO:0000256" key="3">
    <source>
        <dbReference type="ARBA" id="ARBA00022777"/>
    </source>
</evidence>
<name>A0A2B7X1H5_9EURO</name>
<dbReference type="PANTHER" id="PTHR11042">
    <property type="entry name" value="EUKARYOTIC TRANSLATION INITIATION FACTOR 2-ALPHA KINASE EIF2-ALPHA KINASE -RELATED"/>
    <property type="match status" value="1"/>
</dbReference>
<dbReference type="InterPro" id="IPR000719">
    <property type="entry name" value="Prot_kinase_dom"/>
</dbReference>
<sequence length="294" mass="32865">MLYDRSHGTSTQVFGDDATPFEYPRIRKIVVQEGLNTMVGMGGTKRNLVVWLVSAFELIEKVKLQQSVFLSYQDNPRLARTIDEADTILHSRRETRAHTSIPAKLKMRYAVLRPLGSGGFGDVFKVVDVDSGALMALKILKQPVAGTEDGQRQDNSPDQNALKREVKALKRINHPHIVNFISSQGWGSPRVEIFMGLKEGTLQTLVTGQAGFSVDSLFHQMLQALDCLAFYNIVHRDVKPENILYVTRPCGYQFQLGDFGLCNRIVSARSCVGSELYTAPEVSRGRLQTHQVDI</sequence>
<evidence type="ECO:0000259" key="8">
    <source>
        <dbReference type="PROSITE" id="PS50011"/>
    </source>
</evidence>
<dbReference type="AlphaFoldDB" id="A0A2B7X1H5"/>
<protein>
    <submittedName>
        <fullName evidence="9">ULK protein kinase</fullName>
    </submittedName>
</protein>
<keyword evidence="7" id="KW-0723">Serine/threonine-protein kinase</keyword>
<dbReference type="STRING" id="1447875.A0A2B7X1H5"/>
<feature type="domain" description="Protein kinase" evidence="8">
    <location>
        <begin position="109"/>
        <end position="294"/>
    </location>
</feature>
<dbReference type="Gene3D" id="1.10.510.10">
    <property type="entry name" value="Transferase(Phosphotransferase) domain 1"/>
    <property type="match status" value="1"/>
</dbReference>
<dbReference type="InterPro" id="IPR011009">
    <property type="entry name" value="Kinase-like_dom_sf"/>
</dbReference>
<keyword evidence="1" id="KW-0808">Transferase</keyword>
<evidence type="ECO:0000256" key="4">
    <source>
        <dbReference type="ARBA" id="ARBA00022840"/>
    </source>
</evidence>
<dbReference type="SUPFAM" id="SSF56112">
    <property type="entry name" value="Protein kinase-like (PK-like)"/>
    <property type="match status" value="1"/>
</dbReference>
<evidence type="ECO:0000256" key="5">
    <source>
        <dbReference type="ARBA" id="ARBA00037982"/>
    </source>
</evidence>
<evidence type="ECO:0000313" key="10">
    <source>
        <dbReference type="Proteomes" id="UP000223968"/>
    </source>
</evidence>
<evidence type="ECO:0000313" key="9">
    <source>
        <dbReference type="EMBL" id="PGH05474.1"/>
    </source>
</evidence>
<dbReference type="InterPro" id="IPR050339">
    <property type="entry name" value="CC_SR_Kinase"/>
</dbReference>
<comment type="similarity">
    <text evidence="5">Belongs to the protein kinase superfamily. Ser/Thr protein kinase family. GCN2 subfamily.</text>
</comment>
<reference evidence="9 10" key="1">
    <citation type="submission" date="2017-10" db="EMBL/GenBank/DDBJ databases">
        <title>Comparative genomics in systemic dimorphic fungi from Ajellomycetaceae.</title>
        <authorList>
            <person name="Munoz J.F."/>
            <person name="Mcewen J.G."/>
            <person name="Clay O.K."/>
            <person name="Cuomo C.A."/>
        </authorList>
    </citation>
    <scope>NUCLEOTIDE SEQUENCE [LARGE SCALE GENOMIC DNA]</scope>
    <source>
        <strain evidence="9 10">UAMH5409</strain>
    </source>
</reference>
<organism evidence="9 10">
    <name type="scientific">Helicocarpus griseus UAMH5409</name>
    <dbReference type="NCBI Taxonomy" id="1447875"/>
    <lineage>
        <taxon>Eukaryota</taxon>
        <taxon>Fungi</taxon>
        <taxon>Dikarya</taxon>
        <taxon>Ascomycota</taxon>
        <taxon>Pezizomycotina</taxon>
        <taxon>Eurotiomycetes</taxon>
        <taxon>Eurotiomycetidae</taxon>
        <taxon>Onygenales</taxon>
        <taxon>Ajellomycetaceae</taxon>
        <taxon>Helicocarpus</taxon>
    </lineage>
</organism>
<keyword evidence="3 9" id="KW-0418">Kinase</keyword>
<dbReference type="GO" id="GO:0005634">
    <property type="term" value="C:nucleus"/>
    <property type="evidence" value="ECO:0007669"/>
    <property type="project" value="TreeGrafter"/>
</dbReference>
<dbReference type="OrthoDB" id="4062651at2759"/>
<accession>A0A2B7X1H5</accession>
<proteinExistence type="inferred from homology"/>
<comment type="caution">
    <text evidence="9">The sequence shown here is derived from an EMBL/GenBank/DDBJ whole genome shotgun (WGS) entry which is preliminary data.</text>
</comment>
<dbReference type="PROSITE" id="PS00108">
    <property type="entry name" value="PROTEIN_KINASE_ST"/>
    <property type="match status" value="1"/>
</dbReference>
<gene>
    <name evidence="9" type="ORF">AJ79_06781</name>
</gene>
<keyword evidence="2 6" id="KW-0547">Nucleotide-binding</keyword>
<dbReference type="PROSITE" id="PS00107">
    <property type="entry name" value="PROTEIN_KINASE_ATP"/>
    <property type="match status" value="1"/>
</dbReference>
<dbReference type="SMART" id="SM00220">
    <property type="entry name" value="S_TKc"/>
    <property type="match status" value="1"/>
</dbReference>
<evidence type="ECO:0000256" key="6">
    <source>
        <dbReference type="PROSITE-ProRule" id="PRU10141"/>
    </source>
</evidence>
<evidence type="ECO:0000256" key="1">
    <source>
        <dbReference type="ARBA" id="ARBA00022679"/>
    </source>
</evidence>
<dbReference type="GO" id="GO:0004674">
    <property type="term" value="F:protein serine/threonine kinase activity"/>
    <property type="evidence" value="ECO:0007669"/>
    <property type="project" value="UniProtKB-KW"/>
</dbReference>
<dbReference type="CDD" id="cd00180">
    <property type="entry name" value="PKc"/>
    <property type="match status" value="1"/>
</dbReference>
<dbReference type="GO" id="GO:0005737">
    <property type="term" value="C:cytoplasm"/>
    <property type="evidence" value="ECO:0007669"/>
    <property type="project" value="TreeGrafter"/>
</dbReference>